<protein>
    <recommendedName>
        <fullName evidence="3">Chitin-binding type-2 domain-containing protein</fullName>
    </recommendedName>
</protein>
<feature type="region of interest" description="Disordered" evidence="1">
    <location>
        <begin position="131"/>
        <end position="214"/>
    </location>
</feature>
<evidence type="ECO:0000256" key="2">
    <source>
        <dbReference type="SAM" id="SignalP"/>
    </source>
</evidence>
<dbReference type="SUPFAM" id="SSF57625">
    <property type="entry name" value="Invertebrate chitin-binding proteins"/>
    <property type="match status" value="2"/>
</dbReference>
<feature type="chain" id="PRO_5039947587" description="Chitin-binding type-2 domain-containing protein" evidence="2">
    <location>
        <begin position="20"/>
        <end position="214"/>
    </location>
</feature>
<keyword evidence="2" id="KW-0732">Signal</keyword>
<dbReference type="Pfam" id="PF01607">
    <property type="entry name" value="CBM_14"/>
    <property type="match status" value="1"/>
</dbReference>
<evidence type="ECO:0000256" key="1">
    <source>
        <dbReference type="SAM" id="MobiDB-lite"/>
    </source>
</evidence>
<accession>A0A9J6BGW3</accession>
<dbReference type="InterPro" id="IPR002557">
    <property type="entry name" value="Chitin-bd_dom"/>
</dbReference>
<proteinExistence type="predicted"/>
<dbReference type="EMBL" id="JADBJN010000004">
    <property type="protein sequence ID" value="KAG5668946.1"/>
    <property type="molecule type" value="Genomic_DNA"/>
</dbReference>
<dbReference type="InterPro" id="IPR036508">
    <property type="entry name" value="Chitin-bd_dom_sf"/>
</dbReference>
<gene>
    <name evidence="4" type="ORF">PVAND_016852</name>
</gene>
<evidence type="ECO:0000313" key="5">
    <source>
        <dbReference type="Proteomes" id="UP001107558"/>
    </source>
</evidence>
<reference evidence="4" key="1">
    <citation type="submission" date="2021-03" db="EMBL/GenBank/DDBJ databases">
        <title>Chromosome level genome of the anhydrobiotic midge Polypedilum vanderplanki.</title>
        <authorList>
            <person name="Yoshida Y."/>
            <person name="Kikawada T."/>
            <person name="Gusev O."/>
        </authorList>
    </citation>
    <scope>NUCLEOTIDE SEQUENCE</scope>
    <source>
        <strain evidence="4">NIAS01</strain>
        <tissue evidence="4">Whole body or cell culture</tissue>
    </source>
</reference>
<sequence length="214" mass="23732">MQKFWIIVSIIFIIKQISAQSRCAKEPDGRQLPVPNSLNTYIFCSGGNEQTRSCPIGQEFSPFDLRCFRAIGVNPARPPSGPSTSPRDRCFNQADGTYLPDPSSRNRFIMCSNGDAIIGNCGTNEIFNEQTSSCETSRPPIRPPGSAPIRVPGPTTARAPPARPLMSTTTTRPQPGRPTRPPFNQQPTVRDYQQPPPRPMPIPRFNQRPIVPFK</sequence>
<dbReference type="AlphaFoldDB" id="A0A9J6BGW3"/>
<keyword evidence="5" id="KW-1185">Reference proteome</keyword>
<comment type="caution">
    <text evidence="4">The sequence shown here is derived from an EMBL/GenBank/DDBJ whole genome shotgun (WGS) entry which is preliminary data.</text>
</comment>
<feature type="domain" description="Chitin-binding type-2" evidence="3">
    <location>
        <begin position="87"/>
        <end position="134"/>
    </location>
</feature>
<dbReference type="PROSITE" id="PS50940">
    <property type="entry name" value="CHIT_BIND_II"/>
    <property type="match status" value="2"/>
</dbReference>
<evidence type="ECO:0000259" key="3">
    <source>
        <dbReference type="PROSITE" id="PS50940"/>
    </source>
</evidence>
<organism evidence="4 5">
    <name type="scientific">Polypedilum vanderplanki</name>
    <name type="common">Sleeping chironomid midge</name>
    <dbReference type="NCBI Taxonomy" id="319348"/>
    <lineage>
        <taxon>Eukaryota</taxon>
        <taxon>Metazoa</taxon>
        <taxon>Ecdysozoa</taxon>
        <taxon>Arthropoda</taxon>
        <taxon>Hexapoda</taxon>
        <taxon>Insecta</taxon>
        <taxon>Pterygota</taxon>
        <taxon>Neoptera</taxon>
        <taxon>Endopterygota</taxon>
        <taxon>Diptera</taxon>
        <taxon>Nematocera</taxon>
        <taxon>Chironomoidea</taxon>
        <taxon>Chironomidae</taxon>
        <taxon>Chironominae</taxon>
        <taxon>Polypedilum</taxon>
        <taxon>Polypedilum</taxon>
    </lineage>
</organism>
<feature type="domain" description="Chitin-binding type-2" evidence="3">
    <location>
        <begin position="20"/>
        <end position="67"/>
    </location>
</feature>
<dbReference type="GO" id="GO:0005576">
    <property type="term" value="C:extracellular region"/>
    <property type="evidence" value="ECO:0007669"/>
    <property type="project" value="InterPro"/>
</dbReference>
<dbReference type="GO" id="GO:0008061">
    <property type="term" value="F:chitin binding"/>
    <property type="evidence" value="ECO:0007669"/>
    <property type="project" value="InterPro"/>
</dbReference>
<dbReference type="SMART" id="SM00494">
    <property type="entry name" value="ChtBD2"/>
    <property type="match status" value="2"/>
</dbReference>
<dbReference type="Proteomes" id="UP001107558">
    <property type="component" value="Chromosome 4"/>
</dbReference>
<feature type="signal peptide" evidence="2">
    <location>
        <begin position="1"/>
        <end position="19"/>
    </location>
</feature>
<dbReference type="OrthoDB" id="6020543at2759"/>
<evidence type="ECO:0000313" key="4">
    <source>
        <dbReference type="EMBL" id="KAG5668946.1"/>
    </source>
</evidence>
<dbReference type="Gene3D" id="3.20.20.80">
    <property type="entry name" value="Glycosidases"/>
    <property type="match status" value="1"/>
</dbReference>
<name>A0A9J6BGW3_POLVA</name>